<protein>
    <recommendedName>
        <fullName evidence="3">Rap-GAP domain-containing protein</fullName>
    </recommendedName>
</protein>
<gene>
    <name evidence="4" type="ORF">EDS130_LOCUS30260</name>
</gene>
<dbReference type="PROSITE" id="PS50085">
    <property type="entry name" value="RAPGAP"/>
    <property type="match status" value="1"/>
</dbReference>
<dbReference type="AlphaFoldDB" id="A0A815DA62"/>
<evidence type="ECO:0000256" key="1">
    <source>
        <dbReference type="ARBA" id="ARBA00022468"/>
    </source>
</evidence>
<feature type="region of interest" description="Disordered" evidence="2">
    <location>
        <begin position="715"/>
        <end position="779"/>
    </location>
</feature>
<evidence type="ECO:0000313" key="5">
    <source>
        <dbReference type="Proteomes" id="UP000663852"/>
    </source>
</evidence>
<keyword evidence="1" id="KW-0343">GTPase activation</keyword>
<dbReference type="GO" id="GO:0005096">
    <property type="term" value="F:GTPase activator activity"/>
    <property type="evidence" value="ECO:0007669"/>
    <property type="project" value="UniProtKB-KW"/>
</dbReference>
<dbReference type="InterPro" id="IPR035974">
    <property type="entry name" value="Rap/Ran-GAP_sf"/>
</dbReference>
<dbReference type="InterPro" id="IPR000331">
    <property type="entry name" value="Rap/Ran_GAP_dom"/>
</dbReference>
<feature type="region of interest" description="Disordered" evidence="2">
    <location>
        <begin position="69"/>
        <end position="92"/>
    </location>
</feature>
<sequence>MFSSHSANHVSREANECHQHKPVKQVRSHDDTHGKSIKKEQTLIRRNRSTSTGFRQSIRCLTSCALAKRKAGRTTNSDDNSSTTNDVTGNFDEISSRSSKTFLIPNEHSPSLALKKSSQHIEQLKKTASDGGSTSIPLHKQLEKRNSNQLYSTTFTGNSPLPTQSNPNDNVSILNIRKLSNKEISTSLVNLMGTAADSVSVNNTTQMASNQAKQISATSAASTDRLALFGSTSNVGATNTTDSILSQRTVNTGNNPTASTSNSYSWCYESSPTSPEECLSQLEIDNKPLIYRQQFEGFEHFNWYGISETNGPVLISYRYANDQNKQRYILTVVRTRQRTFVESLFDLPSSCSSLEILRRICNQRALTDIEYFDPIFCDGARDLLLKYDESHVSNKHKFGVVYQRANQLTEEDIFSNETHSLSMNKFLDLIGTHVKLKDFQGFRGGLDNKSDHTGTESIYERFHDHEIMFHVSTLLPHSKIERQQLERKRHIGNDIVAIIFQENETVFNPECIASQFLHVYIIITPLDPDGNQFKVAVVYRDSVPQFGPASNSTKIFQCDQTFKQWLLTKLINAEMASYRSSTFQKYQERTKMNLFDNLYRTLHDNNRPFMDFVVNHSQYKHECEIEQQREDSIAKNYDRHTDNSILGTVKRRLIAPKLRVQHTNSPTTTTYLITSSATNNANDAKPKVRTLADDIKRNIPKESMVSNGKVASIFSSSKSSKTEKPNSNRPVLDSENSDSSSNSRSSIKFILPSMNDLNSNGDSNSTVTSNNSSSDDIDSDQYSIDYLQSSSKDDLIKYVLSLQQQNSMKLTQIHSQSIQQLKSQVTKKQNSLDKEPLS</sequence>
<organism evidence="4 5">
    <name type="scientific">Adineta ricciae</name>
    <name type="common">Rotifer</name>
    <dbReference type="NCBI Taxonomy" id="249248"/>
    <lineage>
        <taxon>Eukaryota</taxon>
        <taxon>Metazoa</taxon>
        <taxon>Spiralia</taxon>
        <taxon>Gnathifera</taxon>
        <taxon>Rotifera</taxon>
        <taxon>Eurotatoria</taxon>
        <taxon>Bdelloidea</taxon>
        <taxon>Adinetida</taxon>
        <taxon>Adinetidae</taxon>
        <taxon>Adineta</taxon>
    </lineage>
</organism>
<evidence type="ECO:0000259" key="3">
    <source>
        <dbReference type="PROSITE" id="PS50085"/>
    </source>
</evidence>
<dbReference type="Pfam" id="PF02145">
    <property type="entry name" value="Rap_GAP"/>
    <property type="match status" value="1"/>
</dbReference>
<feature type="compositionally biased region" description="Low complexity" evidence="2">
    <location>
        <begin position="758"/>
        <end position="774"/>
    </location>
</feature>
<dbReference type="Proteomes" id="UP000663852">
    <property type="component" value="Unassembled WGS sequence"/>
</dbReference>
<dbReference type="SUPFAM" id="SSF111347">
    <property type="entry name" value="Rap/Ran-GAP"/>
    <property type="match status" value="1"/>
</dbReference>
<proteinExistence type="predicted"/>
<feature type="region of interest" description="Disordered" evidence="2">
    <location>
        <begin position="1"/>
        <end position="51"/>
    </location>
</feature>
<feature type="region of interest" description="Disordered" evidence="2">
    <location>
        <begin position="110"/>
        <end position="137"/>
    </location>
</feature>
<dbReference type="GO" id="GO:0051056">
    <property type="term" value="P:regulation of small GTPase mediated signal transduction"/>
    <property type="evidence" value="ECO:0007669"/>
    <property type="project" value="InterPro"/>
</dbReference>
<dbReference type="PANTHER" id="PTHR15711:SF32">
    <property type="entry name" value="RAP GTPASE ACTIVATING PROTEIN 1, ISOFORM H"/>
    <property type="match status" value="1"/>
</dbReference>
<dbReference type="FunFam" id="3.40.50.11210:FF:000001">
    <property type="entry name" value="Ral GTPase-activating protein subunit alpha-1 isoform 1"/>
    <property type="match status" value="1"/>
</dbReference>
<dbReference type="Pfam" id="PF21022">
    <property type="entry name" value="Rap-GAP_dimer"/>
    <property type="match status" value="1"/>
</dbReference>
<feature type="compositionally biased region" description="Low complexity" evidence="2">
    <location>
        <begin position="74"/>
        <end position="86"/>
    </location>
</feature>
<dbReference type="EMBL" id="CAJNOJ010000210">
    <property type="protein sequence ID" value="CAF1294297.1"/>
    <property type="molecule type" value="Genomic_DNA"/>
</dbReference>
<comment type="caution">
    <text evidence="4">The sequence shown here is derived from an EMBL/GenBank/DDBJ whole genome shotgun (WGS) entry which is preliminary data.</text>
</comment>
<evidence type="ECO:0000313" key="4">
    <source>
        <dbReference type="EMBL" id="CAF1294297.1"/>
    </source>
</evidence>
<dbReference type="GO" id="GO:0005737">
    <property type="term" value="C:cytoplasm"/>
    <property type="evidence" value="ECO:0007669"/>
    <property type="project" value="TreeGrafter"/>
</dbReference>
<dbReference type="Gene3D" id="6.10.140.210">
    <property type="match status" value="1"/>
</dbReference>
<feature type="compositionally biased region" description="Basic and acidic residues" evidence="2">
    <location>
        <begin position="27"/>
        <end position="43"/>
    </location>
</feature>
<dbReference type="OrthoDB" id="2499658at2759"/>
<dbReference type="InterPro" id="IPR050989">
    <property type="entry name" value="Rap1_Ran_GAP"/>
</dbReference>
<evidence type="ECO:0000256" key="2">
    <source>
        <dbReference type="SAM" id="MobiDB-lite"/>
    </source>
</evidence>
<dbReference type="PANTHER" id="PTHR15711">
    <property type="entry name" value="RAP GTPASE-ACTIVATING PROTEIN"/>
    <property type="match status" value="1"/>
</dbReference>
<accession>A0A815DA62</accession>
<feature type="compositionally biased region" description="Basic and acidic residues" evidence="2">
    <location>
        <begin position="10"/>
        <end position="19"/>
    </location>
</feature>
<reference evidence="4" key="1">
    <citation type="submission" date="2021-02" db="EMBL/GenBank/DDBJ databases">
        <authorList>
            <person name="Nowell W R."/>
        </authorList>
    </citation>
    <scope>NUCLEOTIDE SEQUENCE</scope>
</reference>
<dbReference type="Gene3D" id="3.40.50.11210">
    <property type="entry name" value="Rap/Ran-GAP"/>
    <property type="match status" value="1"/>
</dbReference>
<feature type="compositionally biased region" description="Low complexity" evidence="2">
    <location>
        <begin position="733"/>
        <end position="746"/>
    </location>
</feature>
<name>A0A815DA62_ADIRI</name>
<feature type="domain" description="Rap-GAP" evidence="3">
    <location>
        <begin position="384"/>
        <end position="598"/>
    </location>
</feature>